<dbReference type="PANTHER" id="PTHR23349">
    <property type="entry name" value="BASIC HELIX-LOOP-HELIX TRANSCRIPTION FACTOR, TWIST"/>
    <property type="match status" value="1"/>
</dbReference>
<evidence type="ECO:0000313" key="4">
    <source>
        <dbReference type="Proteomes" id="UP000245119"/>
    </source>
</evidence>
<protein>
    <recommendedName>
        <fullName evidence="2">BHLH domain-containing protein</fullName>
    </recommendedName>
</protein>
<name>A0A2T7P8R5_POMCA</name>
<feature type="compositionally biased region" description="Gly residues" evidence="1">
    <location>
        <begin position="369"/>
        <end position="380"/>
    </location>
</feature>
<feature type="region of interest" description="Disordered" evidence="1">
    <location>
        <begin position="362"/>
        <end position="383"/>
    </location>
</feature>
<dbReference type="InterPro" id="IPR050283">
    <property type="entry name" value="E-box_TF_Regulators"/>
</dbReference>
<reference evidence="3 4" key="1">
    <citation type="submission" date="2018-04" db="EMBL/GenBank/DDBJ databases">
        <title>The genome of golden apple snail Pomacea canaliculata provides insight into stress tolerance and invasive adaptation.</title>
        <authorList>
            <person name="Liu C."/>
            <person name="Liu B."/>
            <person name="Ren Y."/>
            <person name="Zhang Y."/>
            <person name="Wang H."/>
            <person name="Li S."/>
            <person name="Jiang F."/>
            <person name="Yin L."/>
            <person name="Zhang G."/>
            <person name="Qian W."/>
            <person name="Fan W."/>
        </authorList>
    </citation>
    <scope>NUCLEOTIDE SEQUENCE [LARGE SCALE GENOMIC DNA]</scope>
    <source>
        <strain evidence="3">SZHN2017</strain>
        <tissue evidence="3">Muscle</tissue>
    </source>
</reference>
<evidence type="ECO:0000256" key="1">
    <source>
        <dbReference type="SAM" id="MobiDB-lite"/>
    </source>
</evidence>
<dbReference type="GO" id="GO:0000981">
    <property type="term" value="F:DNA-binding transcription factor activity, RNA polymerase II-specific"/>
    <property type="evidence" value="ECO:0007669"/>
    <property type="project" value="TreeGrafter"/>
</dbReference>
<dbReference type="CDD" id="cd11416">
    <property type="entry name" value="bHLH_TS_ceHLH13_like"/>
    <property type="match status" value="1"/>
</dbReference>
<dbReference type="Pfam" id="PF00010">
    <property type="entry name" value="HLH"/>
    <property type="match status" value="1"/>
</dbReference>
<gene>
    <name evidence="3" type="ORF">C0Q70_09057</name>
</gene>
<dbReference type="InterPro" id="IPR011598">
    <property type="entry name" value="bHLH_dom"/>
</dbReference>
<dbReference type="Gene3D" id="4.10.280.10">
    <property type="entry name" value="Helix-loop-helix DNA-binding domain"/>
    <property type="match status" value="1"/>
</dbReference>
<dbReference type="PROSITE" id="PS50888">
    <property type="entry name" value="BHLH"/>
    <property type="match status" value="1"/>
</dbReference>
<evidence type="ECO:0000313" key="3">
    <source>
        <dbReference type="EMBL" id="PVD29800.1"/>
    </source>
</evidence>
<dbReference type="GO" id="GO:0000977">
    <property type="term" value="F:RNA polymerase II transcription regulatory region sequence-specific DNA binding"/>
    <property type="evidence" value="ECO:0007669"/>
    <property type="project" value="TreeGrafter"/>
</dbReference>
<dbReference type="STRING" id="400727.A0A2T7P8R5"/>
<dbReference type="Proteomes" id="UP000245119">
    <property type="component" value="Linkage Group LG5"/>
</dbReference>
<keyword evidence="4" id="KW-1185">Reference proteome</keyword>
<sequence length="397" mass="44296">MRPRDDAGLTEVCLLLTPTTPATPGERLTYCIAQIMAISFNHDRYSEFFNLEHDDEDPLDESSQQRFSCRRSQAQHQVQPLGHQNPFDDSFSLRQCRSEDSYPPCAYMYGPPYPEPRGNSFAGGEQSRCEDINPVEAEPAIKMPEEFRSDGLQMRAPGMECRLDVAVHINMQADLHGYDQQNQHPQPGPPHLLHAPLPQSSVLNEAPNSHMTSVRGEVDDNDHGDHYNYVQNFRTDVTFHDLSLSGPSQSDDQSPDLYPLGSGTQYLPMSPGGSLQPQHHQQQHLLGCGMPVQRCAANVRERKRMLNINSAFDELRCHVPTFPYEKRLSKIDTLRLAIAYIALLRDILLSGADALDYVQTTLRASGRPGPDGRGGRGAGLDGDQVWNTSGKWCSSTV</sequence>
<dbReference type="GO" id="GO:0032502">
    <property type="term" value="P:developmental process"/>
    <property type="evidence" value="ECO:0007669"/>
    <property type="project" value="TreeGrafter"/>
</dbReference>
<organism evidence="3 4">
    <name type="scientific">Pomacea canaliculata</name>
    <name type="common">Golden apple snail</name>
    <dbReference type="NCBI Taxonomy" id="400727"/>
    <lineage>
        <taxon>Eukaryota</taxon>
        <taxon>Metazoa</taxon>
        <taxon>Spiralia</taxon>
        <taxon>Lophotrochozoa</taxon>
        <taxon>Mollusca</taxon>
        <taxon>Gastropoda</taxon>
        <taxon>Caenogastropoda</taxon>
        <taxon>Architaenioglossa</taxon>
        <taxon>Ampullarioidea</taxon>
        <taxon>Ampullariidae</taxon>
        <taxon>Pomacea</taxon>
    </lineage>
</organism>
<dbReference type="EMBL" id="PZQS01000005">
    <property type="protein sequence ID" value="PVD29800.1"/>
    <property type="molecule type" value="Genomic_DNA"/>
</dbReference>
<dbReference type="AlphaFoldDB" id="A0A2T7P8R5"/>
<dbReference type="OrthoDB" id="6125763at2759"/>
<evidence type="ECO:0000259" key="2">
    <source>
        <dbReference type="PROSITE" id="PS50888"/>
    </source>
</evidence>
<dbReference type="SUPFAM" id="SSF47459">
    <property type="entry name" value="HLH, helix-loop-helix DNA-binding domain"/>
    <property type="match status" value="1"/>
</dbReference>
<dbReference type="SMART" id="SM00353">
    <property type="entry name" value="HLH"/>
    <property type="match status" value="1"/>
</dbReference>
<dbReference type="InterPro" id="IPR036638">
    <property type="entry name" value="HLH_DNA-bd_sf"/>
</dbReference>
<comment type="caution">
    <text evidence="3">The sequence shown here is derived from an EMBL/GenBank/DDBJ whole genome shotgun (WGS) entry which is preliminary data.</text>
</comment>
<feature type="domain" description="BHLH" evidence="2">
    <location>
        <begin position="292"/>
        <end position="344"/>
    </location>
</feature>
<dbReference type="GO" id="GO:0046983">
    <property type="term" value="F:protein dimerization activity"/>
    <property type="evidence" value="ECO:0007669"/>
    <property type="project" value="InterPro"/>
</dbReference>
<dbReference type="PANTHER" id="PTHR23349:SF97">
    <property type="entry name" value="BHLH DOMAIN-CONTAINING PROTEIN"/>
    <property type="match status" value="1"/>
</dbReference>
<proteinExistence type="predicted"/>
<accession>A0A2T7P8R5</accession>